<evidence type="ECO:0000313" key="10">
    <source>
        <dbReference type="Proteomes" id="UP000183567"/>
    </source>
</evidence>
<dbReference type="CDD" id="cd07331">
    <property type="entry name" value="M48C_Oma1_like"/>
    <property type="match status" value="1"/>
</dbReference>
<keyword evidence="1 6" id="KW-0645">Protease</keyword>
<sequence>MPLAEQHQRTAQGKTFIPLPMMFPTRMLATTTPTLRASHATRGLSLLARSSLRLRPPTSSIRRLSTTSPQHAQYTRFPSEQHRHSPRGVTDTRMKIVIALAAVGGTYYVMHLEQVPETGRWRFMDISPKYETNLAQAAYNELLAEFQGKILPSNHPVTRHVQRVVTNILESSDLGHLRSSEPRRSLAQAIDDFWSEDPFTTGRPSGESSTPESGGKEWNLLVVNDPSVVNAMATFGNIVVFTGILPICKDQEGLAAVLGHEIAHVVARHASERYSSSKVFLAVAFFLQTVLGFDFGITNLISTLLLELPNSRTQEYEADAIGMRLTAKACFDPQAAVAMHARLAKYEQAHGGTSLEFLRTHPGAERRIKHLEELIPEAYSIQASSPQCVGVQDSMSRFREFAPRWS</sequence>
<evidence type="ECO:0000256" key="1">
    <source>
        <dbReference type="ARBA" id="ARBA00022670"/>
    </source>
</evidence>
<evidence type="ECO:0000256" key="6">
    <source>
        <dbReference type="RuleBase" id="RU003983"/>
    </source>
</evidence>
<organism evidence="9 10">
    <name type="scientific">Rhizopogon vesiculosus</name>
    <dbReference type="NCBI Taxonomy" id="180088"/>
    <lineage>
        <taxon>Eukaryota</taxon>
        <taxon>Fungi</taxon>
        <taxon>Dikarya</taxon>
        <taxon>Basidiomycota</taxon>
        <taxon>Agaricomycotina</taxon>
        <taxon>Agaricomycetes</taxon>
        <taxon>Agaricomycetidae</taxon>
        <taxon>Boletales</taxon>
        <taxon>Suillineae</taxon>
        <taxon>Rhizopogonaceae</taxon>
        <taxon>Rhizopogon</taxon>
    </lineage>
</organism>
<feature type="compositionally biased region" description="Low complexity" evidence="7">
    <location>
        <begin position="202"/>
        <end position="213"/>
    </location>
</feature>
<dbReference type="GO" id="GO:0034982">
    <property type="term" value="P:mitochondrial protein processing"/>
    <property type="evidence" value="ECO:0007669"/>
    <property type="project" value="TreeGrafter"/>
</dbReference>
<dbReference type="PANTHER" id="PTHR22726">
    <property type="entry name" value="METALLOENDOPEPTIDASE OMA1"/>
    <property type="match status" value="1"/>
</dbReference>
<evidence type="ECO:0000313" key="9">
    <source>
        <dbReference type="EMBL" id="OJA21459.1"/>
    </source>
</evidence>
<keyword evidence="10" id="KW-1185">Reference proteome</keyword>
<evidence type="ECO:0000259" key="8">
    <source>
        <dbReference type="Pfam" id="PF01435"/>
    </source>
</evidence>
<keyword evidence="3 6" id="KW-0378">Hydrolase</keyword>
<dbReference type="GO" id="GO:0046872">
    <property type="term" value="F:metal ion binding"/>
    <property type="evidence" value="ECO:0007669"/>
    <property type="project" value="UniProtKB-KW"/>
</dbReference>
<reference evidence="9 10" key="1">
    <citation type="submission" date="2016-03" db="EMBL/GenBank/DDBJ databases">
        <title>Comparative genomics of the ectomycorrhizal sister species Rhizopogon vinicolor and Rhizopogon vesiculosus (Basidiomycota: Boletales) reveals a divergence of the mating type B locus.</title>
        <authorList>
            <person name="Mujic A.B."/>
            <person name="Kuo A."/>
            <person name="Tritt A."/>
            <person name="Lipzen A."/>
            <person name="Chen C."/>
            <person name="Johnson J."/>
            <person name="Sharma A."/>
            <person name="Barry K."/>
            <person name="Grigoriev I.V."/>
            <person name="Spatafora J.W."/>
        </authorList>
    </citation>
    <scope>NUCLEOTIDE SEQUENCE [LARGE SCALE GENOMIC DNA]</scope>
    <source>
        <strain evidence="9 10">AM-OR11-056</strain>
    </source>
</reference>
<keyword evidence="4 6" id="KW-0862">Zinc</keyword>
<evidence type="ECO:0000256" key="7">
    <source>
        <dbReference type="SAM" id="MobiDB-lite"/>
    </source>
</evidence>
<evidence type="ECO:0000256" key="2">
    <source>
        <dbReference type="ARBA" id="ARBA00022723"/>
    </source>
</evidence>
<accession>A0A1J8QNL0</accession>
<dbReference type="GO" id="GO:0004222">
    <property type="term" value="F:metalloendopeptidase activity"/>
    <property type="evidence" value="ECO:0007669"/>
    <property type="project" value="InterPro"/>
</dbReference>
<dbReference type="PANTHER" id="PTHR22726:SF1">
    <property type="entry name" value="METALLOENDOPEPTIDASE OMA1, MITOCHONDRIAL"/>
    <property type="match status" value="1"/>
</dbReference>
<name>A0A1J8QNL0_9AGAM</name>
<comment type="similarity">
    <text evidence="6">Belongs to the peptidase M48 family.</text>
</comment>
<dbReference type="Gene3D" id="3.30.2010.10">
    <property type="entry name" value="Metalloproteases ('zincins'), catalytic domain"/>
    <property type="match status" value="1"/>
</dbReference>
<dbReference type="EMBL" id="LVVM01000121">
    <property type="protein sequence ID" value="OJA21459.1"/>
    <property type="molecule type" value="Genomic_DNA"/>
</dbReference>
<proteinExistence type="inferred from homology"/>
<comment type="cofactor">
    <cofactor evidence="6">
        <name>Zn(2+)</name>
        <dbReference type="ChEBI" id="CHEBI:29105"/>
    </cofactor>
    <text evidence="6">Binds 1 zinc ion per subunit.</text>
</comment>
<evidence type="ECO:0000256" key="4">
    <source>
        <dbReference type="ARBA" id="ARBA00022833"/>
    </source>
</evidence>
<dbReference type="GO" id="GO:0005743">
    <property type="term" value="C:mitochondrial inner membrane"/>
    <property type="evidence" value="ECO:0007669"/>
    <property type="project" value="TreeGrafter"/>
</dbReference>
<feature type="compositionally biased region" description="Low complexity" evidence="7">
    <location>
        <begin position="57"/>
        <end position="69"/>
    </location>
</feature>
<feature type="domain" description="Peptidase M48" evidence="8">
    <location>
        <begin position="216"/>
        <end position="374"/>
    </location>
</feature>
<dbReference type="GO" id="GO:0006515">
    <property type="term" value="P:protein quality control for misfolded or incompletely synthesized proteins"/>
    <property type="evidence" value="ECO:0007669"/>
    <property type="project" value="TreeGrafter"/>
</dbReference>
<protein>
    <recommendedName>
        <fullName evidence="8">Peptidase M48 domain-containing protein</fullName>
    </recommendedName>
</protein>
<keyword evidence="2" id="KW-0479">Metal-binding</keyword>
<evidence type="ECO:0000256" key="3">
    <source>
        <dbReference type="ARBA" id="ARBA00022801"/>
    </source>
</evidence>
<gene>
    <name evidence="9" type="ORF">AZE42_12862</name>
</gene>
<feature type="region of interest" description="Disordered" evidence="7">
    <location>
        <begin position="195"/>
        <end position="217"/>
    </location>
</feature>
<dbReference type="Proteomes" id="UP000183567">
    <property type="component" value="Unassembled WGS sequence"/>
</dbReference>
<dbReference type="InterPro" id="IPR001915">
    <property type="entry name" value="Peptidase_M48"/>
</dbReference>
<feature type="region of interest" description="Disordered" evidence="7">
    <location>
        <begin position="57"/>
        <end position="88"/>
    </location>
</feature>
<keyword evidence="5 6" id="KW-0482">Metalloprotease</keyword>
<dbReference type="OrthoDB" id="7464992at2759"/>
<dbReference type="STRING" id="180088.A0A1J8QNL0"/>
<evidence type="ECO:0000256" key="5">
    <source>
        <dbReference type="ARBA" id="ARBA00023049"/>
    </source>
</evidence>
<comment type="caution">
    <text evidence="9">The sequence shown here is derived from an EMBL/GenBank/DDBJ whole genome shotgun (WGS) entry which is preliminary data.</text>
</comment>
<dbReference type="InterPro" id="IPR051156">
    <property type="entry name" value="Mito/Outer_Membr_Metalloprot"/>
</dbReference>
<dbReference type="Pfam" id="PF01435">
    <property type="entry name" value="Peptidase_M48"/>
    <property type="match status" value="1"/>
</dbReference>
<dbReference type="AlphaFoldDB" id="A0A1J8QNL0"/>